<protein>
    <submittedName>
        <fullName evidence="7">TM2 domain-containing protein</fullName>
    </submittedName>
</protein>
<evidence type="ECO:0000256" key="1">
    <source>
        <dbReference type="ARBA" id="ARBA00004141"/>
    </source>
</evidence>
<dbReference type="AlphaFoldDB" id="A0A9D1HU18"/>
<evidence type="ECO:0000256" key="3">
    <source>
        <dbReference type="ARBA" id="ARBA00022989"/>
    </source>
</evidence>
<comment type="caution">
    <text evidence="7">The sequence shown here is derived from an EMBL/GenBank/DDBJ whole genome shotgun (WGS) entry which is preliminary data.</text>
</comment>
<evidence type="ECO:0000256" key="2">
    <source>
        <dbReference type="ARBA" id="ARBA00022692"/>
    </source>
</evidence>
<keyword evidence="3 5" id="KW-1133">Transmembrane helix</keyword>
<accession>A0A9D1HU18</accession>
<dbReference type="Gene3D" id="4.10.1060.50">
    <property type="match status" value="1"/>
</dbReference>
<gene>
    <name evidence="7" type="ORF">IAD49_03015</name>
</gene>
<sequence length="137" mass="15953">MSLKKNICPNCAGKIQPGSTICKHCGYTLEQKESVRPYEERYQEEETFEQGRPLDSDKKRPFVNYGIVRGPYCKWISIPLCLLLGWLGGHKFYEGKYFMGILYAFTFGFFGIGILLDLIQLFQKKKYYYVSSIPFVM</sequence>
<proteinExistence type="predicted"/>
<reference evidence="7" key="1">
    <citation type="submission" date="2020-10" db="EMBL/GenBank/DDBJ databases">
        <authorList>
            <person name="Gilroy R."/>
        </authorList>
    </citation>
    <scope>NUCLEOTIDE SEQUENCE</scope>
    <source>
        <strain evidence="7">CHK197-8231</strain>
    </source>
</reference>
<dbReference type="Proteomes" id="UP000824087">
    <property type="component" value="Unassembled WGS sequence"/>
</dbReference>
<dbReference type="Pfam" id="PF05154">
    <property type="entry name" value="TM2"/>
    <property type="match status" value="1"/>
</dbReference>
<evidence type="ECO:0000256" key="5">
    <source>
        <dbReference type="SAM" id="Phobius"/>
    </source>
</evidence>
<feature type="transmembrane region" description="Helical" evidence="5">
    <location>
        <begin position="72"/>
        <end position="89"/>
    </location>
</feature>
<feature type="domain" description="TM2" evidence="6">
    <location>
        <begin position="74"/>
        <end position="119"/>
    </location>
</feature>
<dbReference type="InterPro" id="IPR038587">
    <property type="entry name" value="Ribosomal_eL40_sf"/>
</dbReference>
<dbReference type="GO" id="GO:0016020">
    <property type="term" value="C:membrane"/>
    <property type="evidence" value="ECO:0007669"/>
    <property type="project" value="UniProtKB-SubCell"/>
</dbReference>
<name>A0A9D1HU18_9BACT</name>
<feature type="transmembrane region" description="Helical" evidence="5">
    <location>
        <begin position="101"/>
        <end position="119"/>
    </location>
</feature>
<evidence type="ECO:0000256" key="4">
    <source>
        <dbReference type="ARBA" id="ARBA00023136"/>
    </source>
</evidence>
<organism evidence="7 8">
    <name type="scientific">Candidatus Fimihabitans intestinipullorum</name>
    <dbReference type="NCBI Taxonomy" id="2840820"/>
    <lineage>
        <taxon>Bacteria</taxon>
        <taxon>Bacillati</taxon>
        <taxon>Mycoplasmatota</taxon>
        <taxon>Mycoplasmatota incertae sedis</taxon>
        <taxon>Candidatus Fimihabitans</taxon>
    </lineage>
</organism>
<evidence type="ECO:0000259" key="6">
    <source>
        <dbReference type="Pfam" id="PF05154"/>
    </source>
</evidence>
<evidence type="ECO:0000313" key="8">
    <source>
        <dbReference type="Proteomes" id="UP000824087"/>
    </source>
</evidence>
<dbReference type="InterPro" id="IPR007829">
    <property type="entry name" value="TM2"/>
</dbReference>
<comment type="subcellular location">
    <subcellularLocation>
        <location evidence="1">Membrane</location>
        <topology evidence="1">Multi-pass membrane protein</topology>
    </subcellularLocation>
</comment>
<dbReference type="EMBL" id="DVML01000017">
    <property type="protein sequence ID" value="HIU22534.1"/>
    <property type="molecule type" value="Genomic_DNA"/>
</dbReference>
<keyword evidence="2 5" id="KW-0812">Transmembrane</keyword>
<keyword evidence="4 5" id="KW-0472">Membrane</keyword>
<reference evidence="7" key="2">
    <citation type="journal article" date="2021" name="PeerJ">
        <title>Extensive microbial diversity within the chicken gut microbiome revealed by metagenomics and culture.</title>
        <authorList>
            <person name="Gilroy R."/>
            <person name="Ravi A."/>
            <person name="Getino M."/>
            <person name="Pursley I."/>
            <person name="Horton D.L."/>
            <person name="Alikhan N.F."/>
            <person name="Baker D."/>
            <person name="Gharbi K."/>
            <person name="Hall N."/>
            <person name="Watson M."/>
            <person name="Adriaenssens E.M."/>
            <person name="Foster-Nyarko E."/>
            <person name="Jarju S."/>
            <person name="Secka A."/>
            <person name="Antonio M."/>
            <person name="Oren A."/>
            <person name="Chaudhuri R.R."/>
            <person name="La Ragione R."/>
            <person name="Hildebrand F."/>
            <person name="Pallen M.J."/>
        </authorList>
    </citation>
    <scope>NUCLEOTIDE SEQUENCE</scope>
    <source>
        <strain evidence="7">CHK197-8231</strain>
    </source>
</reference>
<evidence type="ECO:0000313" key="7">
    <source>
        <dbReference type="EMBL" id="HIU22534.1"/>
    </source>
</evidence>